<gene>
    <name evidence="2" type="ORF">FKG94_14570</name>
</gene>
<keyword evidence="3" id="KW-1185">Reference proteome</keyword>
<dbReference type="Proteomes" id="UP000319732">
    <property type="component" value="Unassembled WGS sequence"/>
</dbReference>
<protein>
    <recommendedName>
        <fullName evidence="4">VanZ-like domain-containing protein</fullName>
    </recommendedName>
</protein>
<evidence type="ECO:0000256" key="1">
    <source>
        <dbReference type="SAM" id="Phobius"/>
    </source>
</evidence>
<feature type="transmembrane region" description="Helical" evidence="1">
    <location>
        <begin position="40"/>
        <end position="60"/>
    </location>
</feature>
<dbReference type="NCBIfam" id="NF037970">
    <property type="entry name" value="vanZ_1"/>
    <property type="match status" value="1"/>
</dbReference>
<dbReference type="AlphaFoldDB" id="A0A545TK47"/>
<proteinExistence type="predicted"/>
<keyword evidence="1" id="KW-0812">Transmembrane</keyword>
<evidence type="ECO:0008006" key="4">
    <source>
        <dbReference type="Google" id="ProtNLM"/>
    </source>
</evidence>
<feature type="transmembrane region" description="Helical" evidence="1">
    <location>
        <begin position="72"/>
        <end position="89"/>
    </location>
</feature>
<evidence type="ECO:0000313" key="3">
    <source>
        <dbReference type="Proteomes" id="UP000319732"/>
    </source>
</evidence>
<dbReference type="PANTHER" id="PTHR28008:SF1">
    <property type="entry name" value="DOMAIN PROTEIN, PUTATIVE (AFU_ORTHOLOGUE AFUA_3G10980)-RELATED"/>
    <property type="match status" value="1"/>
</dbReference>
<sequence length="123" mass="13262">MRPISGALRNAQFLLLLSYASYLHLTPSPGAVFVSIWDKALHVVCWLVLTLSLQIALAGVRTAAPLRLSAQGAMALLVYSALLDMAQHWVPGRHFSPQDILANAVGIALGLAFIGALYRLKAR</sequence>
<keyword evidence="1" id="KW-0472">Membrane</keyword>
<reference evidence="2 3" key="1">
    <citation type="submission" date="2019-06" db="EMBL/GenBank/DDBJ databases">
        <title>Whole genome sequence for Cellvibrionaceae sp. R142.</title>
        <authorList>
            <person name="Wang G."/>
        </authorList>
    </citation>
    <scope>NUCLEOTIDE SEQUENCE [LARGE SCALE GENOMIC DNA]</scope>
    <source>
        <strain evidence="2 3">R142</strain>
    </source>
</reference>
<comment type="caution">
    <text evidence="2">The sequence shown here is derived from an EMBL/GenBank/DDBJ whole genome shotgun (WGS) entry which is preliminary data.</text>
</comment>
<accession>A0A545TK47</accession>
<feature type="transmembrane region" description="Helical" evidence="1">
    <location>
        <begin position="101"/>
        <end position="120"/>
    </location>
</feature>
<keyword evidence="1" id="KW-1133">Transmembrane helix</keyword>
<dbReference type="OrthoDB" id="5739642at2"/>
<dbReference type="PANTHER" id="PTHR28008">
    <property type="entry name" value="DOMAIN PROTEIN, PUTATIVE (AFU_ORTHOLOGUE AFUA_3G10980)-RELATED"/>
    <property type="match status" value="1"/>
</dbReference>
<evidence type="ECO:0000313" key="2">
    <source>
        <dbReference type="EMBL" id="TQV77599.1"/>
    </source>
</evidence>
<name>A0A545TK47_9GAMM</name>
<dbReference type="EMBL" id="VHSG01000014">
    <property type="protein sequence ID" value="TQV77599.1"/>
    <property type="molecule type" value="Genomic_DNA"/>
</dbReference>
<dbReference type="RefSeq" id="WP_142905080.1">
    <property type="nucleotide sequence ID" value="NZ_ML660095.1"/>
</dbReference>
<organism evidence="2 3">
    <name type="scientific">Exilibacterium tricleocarpae</name>
    <dbReference type="NCBI Taxonomy" id="2591008"/>
    <lineage>
        <taxon>Bacteria</taxon>
        <taxon>Pseudomonadati</taxon>
        <taxon>Pseudomonadota</taxon>
        <taxon>Gammaproteobacteria</taxon>
        <taxon>Cellvibrionales</taxon>
        <taxon>Cellvibrionaceae</taxon>
        <taxon>Exilibacterium</taxon>
    </lineage>
</organism>